<accession>A0A176S6P8</accession>
<proteinExistence type="predicted"/>
<keyword evidence="2" id="KW-1185">Reference proteome</keyword>
<evidence type="ECO:0000313" key="2">
    <source>
        <dbReference type="Proteomes" id="UP000076962"/>
    </source>
</evidence>
<evidence type="ECO:0000313" key="1">
    <source>
        <dbReference type="EMBL" id="OAD23781.1"/>
    </source>
</evidence>
<organism evidence="1 2">
    <name type="scientific">Candidatus Thiomargarita nelsonii</name>
    <dbReference type="NCBI Taxonomy" id="1003181"/>
    <lineage>
        <taxon>Bacteria</taxon>
        <taxon>Pseudomonadati</taxon>
        <taxon>Pseudomonadota</taxon>
        <taxon>Gammaproteobacteria</taxon>
        <taxon>Thiotrichales</taxon>
        <taxon>Thiotrichaceae</taxon>
        <taxon>Thiomargarita</taxon>
    </lineage>
</organism>
<comment type="caution">
    <text evidence="1">The sequence shown here is derived from an EMBL/GenBank/DDBJ whole genome shotgun (WGS) entry which is preliminary data.</text>
</comment>
<protein>
    <submittedName>
        <fullName evidence="1">Uncharacterized protein</fullName>
    </submittedName>
</protein>
<dbReference type="Proteomes" id="UP000076962">
    <property type="component" value="Unassembled WGS sequence"/>
</dbReference>
<name>A0A176S6P8_9GAMM</name>
<reference evidence="1 2" key="1">
    <citation type="submission" date="2016-05" db="EMBL/GenBank/DDBJ databases">
        <title>Single-cell genome of chain-forming Candidatus Thiomargarita nelsonii and comparison to other large sulfur-oxidizing bacteria.</title>
        <authorList>
            <person name="Winkel M."/>
            <person name="Salman V."/>
            <person name="Woyke T."/>
            <person name="Schulz-Vogt H."/>
            <person name="Richter M."/>
            <person name="Flood B."/>
            <person name="Bailey J."/>
            <person name="Amann R."/>
            <person name="Mussmann M."/>
        </authorList>
    </citation>
    <scope>NUCLEOTIDE SEQUENCE [LARGE SCALE GENOMIC DNA]</scope>
    <source>
        <strain evidence="1 2">THI036</strain>
    </source>
</reference>
<dbReference type="AlphaFoldDB" id="A0A176S6P8"/>
<sequence>MEVPTEAASPEKPQRFRTRLLPGRVLPPEEIARRKAARAEFGARCRAVFEKLRPLLIEQYYNWFIAVDPDCEEYLIDPSLEGLVDKIRARYQDGIVKLTTYRLNETGVCGRI</sequence>
<dbReference type="EMBL" id="LUTY01000167">
    <property type="protein sequence ID" value="OAD23781.1"/>
    <property type="molecule type" value="Genomic_DNA"/>
</dbReference>
<gene>
    <name evidence="1" type="ORF">THIOM_000380</name>
</gene>